<gene>
    <name evidence="1" type="ORF">CesoFtcFv8_016253</name>
</gene>
<accession>A0AAN8BM63</accession>
<organism evidence="1 2">
    <name type="scientific">Champsocephalus esox</name>
    <name type="common">pike icefish</name>
    <dbReference type="NCBI Taxonomy" id="159716"/>
    <lineage>
        <taxon>Eukaryota</taxon>
        <taxon>Metazoa</taxon>
        <taxon>Chordata</taxon>
        <taxon>Craniata</taxon>
        <taxon>Vertebrata</taxon>
        <taxon>Euteleostomi</taxon>
        <taxon>Actinopterygii</taxon>
        <taxon>Neopterygii</taxon>
        <taxon>Teleostei</taxon>
        <taxon>Neoteleostei</taxon>
        <taxon>Acanthomorphata</taxon>
        <taxon>Eupercaria</taxon>
        <taxon>Perciformes</taxon>
        <taxon>Notothenioidei</taxon>
        <taxon>Channichthyidae</taxon>
        <taxon>Champsocephalus</taxon>
    </lineage>
</organism>
<proteinExistence type="predicted"/>
<dbReference type="Proteomes" id="UP001335648">
    <property type="component" value="Unassembled WGS sequence"/>
</dbReference>
<dbReference type="EMBL" id="JAULUE010002058">
    <property type="protein sequence ID" value="KAK5887665.1"/>
    <property type="molecule type" value="Genomic_DNA"/>
</dbReference>
<protein>
    <submittedName>
        <fullName evidence="1">Uncharacterized protein</fullName>
    </submittedName>
</protein>
<reference evidence="1 2" key="1">
    <citation type="journal article" date="2023" name="Mol. Biol. Evol.">
        <title>Genomics of Secondarily Temperate Adaptation in the Only Non-Antarctic Icefish.</title>
        <authorList>
            <person name="Rivera-Colon A.G."/>
            <person name="Rayamajhi N."/>
            <person name="Minhas B.F."/>
            <person name="Madrigal G."/>
            <person name="Bilyk K.T."/>
            <person name="Yoon V."/>
            <person name="Hune M."/>
            <person name="Gregory S."/>
            <person name="Cheng C.H.C."/>
            <person name="Catchen J.M."/>
        </authorList>
    </citation>
    <scope>NUCLEOTIDE SEQUENCE [LARGE SCALE GENOMIC DNA]</scope>
    <source>
        <strain evidence="1">JC2023a</strain>
    </source>
</reference>
<sequence length="82" mass="9508">MSPAALTLLQMRTVWQTIVGVQLFSCGTLLTSKRRVRPPGRKPRGAQVHASELGWWWVREYWMTQVDLLERWLGDKIIVQSS</sequence>
<evidence type="ECO:0000313" key="1">
    <source>
        <dbReference type="EMBL" id="KAK5887665.1"/>
    </source>
</evidence>
<evidence type="ECO:0000313" key="2">
    <source>
        <dbReference type="Proteomes" id="UP001335648"/>
    </source>
</evidence>
<comment type="caution">
    <text evidence="1">The sequence shown here is derived from an EMBL/GenBank/DDBJ whole genome shotgun (WGS) entry which is preliminary data.</text>
</comment>
<dbReference type="AlphaFoldDB" id="A0AAN8BM63"/>
<keyword evidence="2" id="KW-1185">Reference proteome</keyword>
<name>A0AAN8BM63_9TELE</name>